<comment type="caution">
    <text evidence="3">The sequence shown here is derived from an EMBL/GenBank/DDBJ whole genome shotgun (WGS) entry which is preliminary data.</text>
</comment>
<feature type="compositionally biased region" description="Polar residues" evidence="2">
    <location>
        <begin position="211"/>
        <end position="226"/>
    </location>
</feature>
<evidence type="ECO:0000256" key="1">
    <source>
        <dbReference type="SAM" id="Coils"/>
    </source>
</evidence>
<dbReference type="AlphaFoldDB" id="A0A1X0P2S6"/>
<feature type="coiled-coil region" evidence="1">
    <location>
        <begin position="103"/>
        <end position="137"/>
    </location>
</feature>
<reference evidence="3 4" key="1">
    <citation type="submission" date="2017-03" db="EMBL/GenBank/DDBJ databases">
        <title>An alternative strategy for trypanosome survival in the mammalian bloodstream revealed through genome and transcriptome analysis of the ubiquitous bovine parasite Trypanosoma (Megatrypanum) theileri.</title>
        <authorList>
            <person name="Kelly S."/>
            <person name="Ivens A."/>
            <person name="Mott A."/>
            <person name="O'Neill E."/>
            <person name="Emms D."/>
            <person name="Macleod O."/>
            <person name="Voorheis P."/>
            <person name="Matthews J."/>
            <person name="Matthews K."/>
            <person name="Carrington M."/>
        </authorList>
    </citation>
    <scope>NUCLEOTIDE SEQUENCE [LARGE SCALE GENOMIC DNA]</scope>
    <source>
        <strain evidence="3">Edinburgh</strain>
    </source>
</reference>
<evidence type="ECO:0000313" key="3">
    <source>
        <dbReference type="EMBL" id="ORC90859.1"/>
    </source>
</evidence>
<feature type="region of interest" description="Disordered" evidence="2">
    <location>
        <begin position="191"/>
        <end position="226"/>
    </location>
</feature>
<name>A0A1X0P2S6_9TRYP</name>
<dbReference type="Proteomes" id="UP000192257">
    <property type="component" value="Unassembled WGS sequence"/>
</dbReference>
<dbReference type="VEuPathDB" id="TriTrypDB:TM35_000072830"/>
<evidence type="ECO:0000256" key="2">
    <source>
        <dbReference type="SAM" id="MobiDB-lite"/>
    </source>
</evidence>
<protein>
    <submittedName>
        <fullName evidence="3">Uncharacterized protein</fullName>
    </submittedName>
</protein>
<proteinExistence type="predicted"/>
<dbReference type="RefSeq" id="XP_028884925.1">
    <property type="nucleotide sequence ID" value="XM_029023729.1"/>
</dbReference>
<gene>
    <name evidence="3" type="ORF">TM35_000072830</name>
</gene>
<keyword evidence="1" id="KW-0175">Coiled coil</keyword>
<dbReference type="EMBL" id="NBCO01000007">
    <property type="protein sequence ID" value="ORC90859.1"/>
    <property type="molecule type" value="Genomic_DNA"/>
</dbReference>
<accession>A0A1X0P2S6</accession>
<sequence length="278" mass="30947">MFSYVNGNTIQDIQAQQLLTRIDEQLERWNKKYGSITQPTRPETFVSREAWNSSNVNSATTLYGESTHTTNNTNNTPTATTTAAAAAAVESISVPNNEEKLTSSVLLTRIDGLEKQLRAAEEDRVNLRQLLSATERRLSEVLTAQKTLQNEWISFREEFLTFYRRNNEDNTTISTTASNIESDRYHGTHFVQRQNNNNNNNNNNSNNSSSTFSGPPTVTSTELANTQGVSSSISFLRNEGTPGGMPLRNASALGIEPAQQRRMVLEQLAHRLSIPFGS</sequence>
<dbReference type="OrthoDB" id="241459at2759"/>
<organism evidence="3 4">
    <name type="scientific">Trypanosoma theileri</name>
    <dbReference type="NCBI Taxonomy" id="67003"/>
    <lineage>
        <taxon>Eukaryota</taxon>
        <taxon>Discoba</taxon>
        <taxon>Euglenozoa</taxon>
        <taxon>Kinetoplastea</taxon>
        <taxon>Metakinetoplastina</taxon>
        <taxon>Trypanosomatida</taxon>
        <taxon>Trypanosomatidae</taxon>
        <taxon>Trypanosoma</taxon>
    </lineage>
</organism>
<keyword evidence="4" id="KW-1185">Reference proteome</keyword>
<dbReference type="GeneID" id="39983509"/>
<feature type="compositionally biased region" description="Low complexity" evidence="2">
    <location>
        <begin position="195"/>
        <end position="210"/>
    </location>
</feature>
<evidence type="ECO:0000313" key="4">
    <source>
        <dbReference type="Proteomes" id="UP000192257"/>
    </source>
</evidence>